<sequence length="306" mass="34623">MKTKETVLLLLEEGLQEKWRPLLEDSSFRFLFYRQPHQAAARILEAPPNLIVLQERLAPELVYELTKALKTNLNLSFLPIILILPPKNVTKDWKDWPADDFLKEDASGEEALSRIKLAFARAQRSADNNPLTGLPGNTTILKAIQEKINAEERAAIAYVDLDHFKPFNDRYGFARGDEILRMVARVLTNVILSRYGSKGFVGHVGGDDFVFICPLEEIEATCQEIIKDYEALLPNFIDPQDLEKGYFEGEDREGNPRRFPFPSLSIAVVSLTPGRFKHYGEVSAAAAQIKKIVKARSGNVYFVDWG</sequence>
<dbReference type="GO" id="GO:1902201">
    <property type="term" value="P:negative regulation of bacterial-type flagellum-dependent cell motility"/>
    <property type="evidence" value="ECO:0007669"/>
    <property type="project" value="TreeGrafter"/>
</dbReference>
<dbReference type="Pfam" id="PF00990">
    <property type="entry name" value="GGDEF"/>
    <property type="match status" value="1"/>
</dbReference>
<proteinExistence type="predicted"/>
<comment type="caution">
    <text evidence="3">The sequence shown here is derived from an EMBL/GenBank/DDBJ whole genome shotgun (WGS) entry which is preliminary data.</text>
</comment>
<dbReference type="PROSITE" id="PS50887">
    <property type="entry name" value="GGDEF"/>
    <property type="match status" value="1"/>
</dbReference>
<dbReference type="PANTHER" id="PTHR45138:SF25">
    <property type="entry name" value="GGDEF DOMAIN PROTEIN"/>
    <property type="match status" value="1"/>
</dbReference>
<evidence type="ECO:0000313" key="3">
    <source>
        <dbReference type="EMBL" id="HHI97553.1"/>
    </source>
</evidence>
<dbReference type="SMART" id="SM00267">
    <property type="entry name" value="GGDEF"/>
    <property type="match status" value="1"/>
</dbReference>
<evidence type="ECO:0000256" key="1">
    <source>
        <dbReference type="ARBA" id="ARBA00012528"/>
    </source>
</evidence>
<dbReference type="SUPFAM" id="SSF55073">
    <property type="entry name" value="Nucleotide cyclase"/>
    <property type="match status" value="1"/>
</dbReference>
<dbReference type="SUPFAM" id="SSF52172">
    <property type="entry name" value="CheY-like"/>
    <property type="match status" value="1"/>
</dbReference>
<dbReference type="NCBIfam" id="TIGR00254">
    <property type="entry name" value="GGDEF"/>
    <property type="match status" value="1"/>
</dbReference>
<dbReference type="InterPro" id="IPR029787">
    <property type="entry name" value="Nucleotide_cyclase"/>
</dbReference>
<gene>
    <name evidence="3" type="ORF">ENJ96_06845</name>
</gene>
<dbReference type="Gene3D" id="3.30.70.270">
    <property type="match status" value="1"/>
</dbReference>
<dbReference type="GO" id="GO:0005886">
    <property type="term" value="C:plasma membrane"/>
    <property type="evidence" value="ECO:0007669"/>
    <property type="project" value="TreeGrafter"/>
</dbReference>
<dbReference type="EMBL" id="DROK01000198">
    <property type="protein sequence ID" value="HHI97553.1"/>
    <property type="molecule type" value="Genomic_DNA"/>
</dbReference>
<dbReference type="InterPro" id="IPR011006">
    <property type="entry name" value="CheY-like_superfamily"/>
</dbReference>
<accession>A0A7V5P0S2</accession>
<organism evidence="3">
    <name type="scientific">Thermodesulfatator atlanticus</name>
    <dbReference type="NCBI Taxonomy" id="501497"/>
    <lineage>
        <taxon>Bacteria</taxon>
        <taxon>Pseudomonadati</taxon>
        <taxon>Thermodesulfobacteriota</taxon>
        <taxon>Thermodesulfobacteria</taxon>
        <taxon>Thermodesulfobacteriales</taxon>
        <taxon>Thermodesulfatatoraceae</taxon>
        <taxon>Thermodesulfatator</taxon>
    </lineage>
</organism>
<name>A0A7V5P0S2_9BACT</name>
<feature type="domain" description="GGDEF" evidence="2">
    <location>
        <begin position="152"/>
        <end position="306"/>
    </location>
</feature>
<dbReference type="CDD" id="cd01949">
    <property type="entry name" value="GGDEF"/>
    <property type="match status" value="1"/>
</dbReference>
<protein>
    <recommendedName>
        <fullName evidence="1">diguanylate cyclase</fullName>
        <ecNumber evidence="1">2.7.7.65</ecNumber>
    </recommendedName>
</protein>
<dbReference type="Proteomes" id="UP000886101">
    <property type="component" value="Unassembled WGS sequence"/>
</dbReference>
<evidence type="ECO:0000259" key="2">
    <source>
        <dbReference type="PROSITE" id="PS50887"/>
    </source>
</evidence>
<dbReference type="PANTHER" id="PTHR45138">
    <property type="entry name" value="REGULATORY COMPONENTS OF SENSORY TRANSDUCTION SYSTEM"/>
    <property type="match status" value="1"/>
</dbReference>
<dbReference type="AlphaFoldDB" id="A0A7V5P0S2"/>
<dbReference type="GO" id="GO:0052621">
    <property type="term" value="F:diguanylate cyclase activity"/>
    <property type="evidence" value="ECO:0007669"/>
    <property type="project" value="UniProtKB-EC"/>
</dbReference>
<dbReference type="InterPro" id="IPR000160">
    <property type="entry name" value="GGDEF_dom"/>
</dbReference>
<dbReference type="EC" id="2.7.7.65" evidence="1"/>
<reference evidence="3" key="1">
    <citation type="journal article" date="2020" name="mSystems">
        <title>Genome- and Community-Level Interaction Insights into Carbon Utilization and Element Cycling Functions of Hydrothermarchaeota in Hydrothermal Sediment.</title>
        <authorList>
            <person name="Zhou Z."/>
            <person name="Liu Y."/>
            <person name="Xu W."/>
            <person name="Pan J."/>
            <person name="Luo Z.H."/>
            <person name="Li M."/>
        </authorList>
    </citation>
    <scope>NUCLEOTIDE SEQUENCE [LARGE SCALE GENOMIC DNA]</scope>
    <source>
        <strain evidence="3">HyVt-533</strain>
    </source>
</reference>
<dbReference type="GO" id="GO:0043709">
    <property type="term" value="P:cell adhesion involved in single-species biofilm formation"/>
    <property type="evidence" value="ECO:0007669"/>
    <property type="project" value="TreeGrafter"/>
</dbReference>
<dbReference type="InterPro" id="IPR050469">
    <property type="entry name" value="Diguanylate_Cyclase"/>
</dbReference>
<dbReference type="InterPro" id="IPR043128">
    <property type="entry name" value="Rev_trsase/Diguanyl_cyclase"/>
</dbReference>